<name>A0A161UU97_NODSP</name>
<dbReference type="PANTHER" id="PTHR47909">
    <property type="entry name" value="ALPHA/BETA-HYDROLASES SUPERFAMILY PROTEIN"/>
    <property type="match status" value="1"/>
</dbReference>
<accession>A0A161UU97</accession>
<dbReference type="Proteomes" id="UP000076555">
    <property type="component" value="Unassembled WGS sequence"/>
</dbReference>
<dbReference type="Gene3D" id="3.40.50.1820">
    <property type="entry name" value="alpha/beta hydrolase"/>
    <property type="match status" value="1"/>
</dbReference>
<gene>
    <name evidence="2" type="ORF">A2T98_12315</name>
</gene>
<dbReference type="AlphaFoldDB" id="A0A161UU97"/>
<dbReference type="InterPro" id="IPR029058">
    <property type="entry name" value="AB_hydrolase_fold"/>
</dbReference>
<dbReference type="Pfam" id="PF07819">
    <property type="entry name" value="PGAP1"/>
    <property type="match status" value="1"/>
</dbReference>
<dbReference type="EMBL" id="LWAJ01000163">
    <property type="protein sequence ID" value="KZL49513.1"/>
    <property type="molecule type" value="Genomic_DNA"/>
</dbReference>
<dbReference type="GO" id="GO:0016788">
    <property type="term" value="F:hydrolase activity, acting on ester bonds"/>
    <property type="evidence" value="ECO:0007669"/>
    <property type="project" value="InterPro"/>
</dbReference>
<organism evidence="2 3">
    <name type="scientific">Nodularia spumigena CENA596</name>
    <dbReference type="NCBI Taxonomy" id="1819295"/>
    <lineage>
        <taxon>Bacteria</taxon>
        <taxon>Bacillati</taxon>
        <taxon>Cyanobacteriota</taxon>
        <taxon>Cyanophyceae</taxon>
        <taxon>Nostocales</taxon>
        <taxon>Nodulariaceae</taxon>
        <taxon>Nodularia</taxon>
    </lineage>
</organism>
<evidence type="ECO:0000259" key="1">
    <source>
        <dbReference type="Pfam" id="PF07819"/>
    </source>
</evidence>
<dbReference type="PANTHER" id="PTHR47909:SF2">
    <property type="entry name" value="GPI INOSITOL-DEACYLASE"/>
    <property type="match status" value="1"/>
</dbReference>
<dbReference type="InterPro" id="IPR012908">
    <property type="entry name" value="PGAP1-ab_dom-like"/>
</dbReference>
<comment type="caution">
    <text evidence="2">The sequence shown here is derived from an EMBL/GenBank/DDBJ whole genome shotgun (WGS) entry which is preliminary data.</text>
</comment>
<feature type="domain" description="GPI inositol-deacylase PGAP1-like alpha/beta" evidence="1">
    <location>
        <begin position="126"/>
        <end position="196"/>
    </location>
</feature>
<dbReference type="OrthoDB" id="452945at2"/>
<reference evidence="2 3" key="1">
    <citation type="submission" date="2016-04" db="EMBL/GenBank/DDBJ databases">
        <title>Draft Genome Assembly of the Bloom-forming Cyanobacterium Nodularia spumigena Strain CENA596 in Shrimp Production Ponds.</title>
        <authorList>
            <person name="Popin R.V."/>
            <person name="Rigonato J."/>
            <person name="Abreu V.A."/>
            <person name="Andreote A.P."/>
            <person name="Silveira S.B."/>
            <person name="Odebrecht C."/>
            <person name="Fiore M.F."/>
        </authorList>
    </citation>
    <scope>NUCLEOTIDE SEQUENCE [LARGE SCALE GENOMIC DNA]</scope>
    <source>
        <strain evidence="2 3">CENA596</strain>
    </source>
</reference>
<evidence type="ECO:0000313" key="2">
    <source>
        <dbReference type="EMBL" id="KZL49513.1"/>
    </source>
</evidence>
<protein>
    <submittedName>
        <fullName evidence="2">Lipase</fullName>
    </submittedName>
</protein>
<evidence type="ECO:0000313" key="3">
    <source>
        <dbReference type="Proteomes" id="UP000076555"/>
    </source>
</evidence>
<proteinExistence type="predicted"/>
<dbReference type="SUPFAM" id="SSF53474">
    <property type="entry name" value="alpha/beta-Hydrolases"/>
    <property type="match status" value="1"/>
</dbReference>
<sequence>MFGINYVLPRNIKRTFKTNYSLAQFYHISPISHCSQIGYLPGVLIGKNGSPQRPICLCSQNTLSHLHSPKMPLPTIIVPGYLESAIAYRQLEQSLLQLDIPTATVPLRRRDWLPTIGRPVTPIVQQLDRTVQQMLHKHNAAQVNLIGHSAGGWVSRIYLGDQPYLAPGQVTSCCWKAHSLVASLVTLGTPHISQERWTRRNLDFVTQNYPGAFYQSVRYICVAGKTIFGQRRPGGWLAYNSYQQTCGQGNTWGDGITPIAAAHLEGAENLVIPGVQHSPRSPGIWYGSPEPLKSWVQYLL</sequence>